<gene>
    <name evidence="2" type="ORF">ATY40_BA7500131</name>
</gene>
<sequence length="341" mass="37631">MFNSVYQGCNGRMNNDTFISDMELQFPIINEQINSPLIFHTSSGSTESETKLGGDQEYIFGPTPQPSASGSGISSGSEVLKSSEFKPDLKSKGKEKVESGPESSDEFKSSIPLIQRRLQLFLAMNYQEDPDTGDLICKYNEDVSDAPPNLGKCLRTIERLKKSPTVKVGRDKRSTSDNSHELIRSSRTEILKFLISEILRGSGLIPRGENWHALTQYVSLATTMPSLSDFSPVTSSASSVSSTFSHAMSTPSPQRFSVDILLNLSDAESISDQTNVYQAKISLHFMSTACHPTTMTNFKDIFFPTITQNFRYLTPKSNSGGLKHVKLPTDMVLLNTEVTIV</sequence>
<evidence type="ECO:0000313" key="2">
    <source>
        <dbReference type="EMBL" id="ANZ74699.1"/>
    </source>
</evidence>
<name>A0A1B2J9L8_PICPA</name>
<evidence type="ECO:0000313" key="3">
    <source>
        <dbReference type="Proteomes" id="UP000094565"/>
    </source>
</evidence>
<organism evidence="2 3">
    <name type="scientific">Komagataella pastoris</name>
    <name type="common">Yeast</name>
    <name type="synonym">Pichia pastoris</name>
    <dbReference type="NCBI Taxonomy" id="4922"/>
    <lineage>
        <taxon>Eukaryota</taxon>
        <taxon>Fungi</taxon>
        <taxon>Dikarya</taxon>
        <taxon>Ascomycota</taxon>
        <taxon>Saccharomycotina</taxon>
        <taxon>Pichiomycetes</taxon>
        <taxon>Pichiales</taxon>
        <taxon>Pichiaceae</taxon>
        <taxon>Komagataella</taxon>
    </lineage>
</organism>
<keyword evidence="3" id="KW-1185">Reference proteome</keyword>
<dbReference type="AlphaFoldDB" id="A0A1B2J9L8"/>
<dbReference type="EMBL" id="CP014584">
    <property type="protein sequence ID" value="ANZ74699.1"/>
    <property type="molecule type" value="Genomic_DNA"/>
</dbReference>
<protein>
    <submittedName>
        <fullName evidence="2">BA75_00131T0</fullName>
    </submittedName>
</protein>
<dbReference type="OrthoDB" id="10328619at2759"/>
<dbReference type="Proteomes" id="UP000094565">
    <property type="component" value="Chromosome 1"/>
</dbReference>
<proteinExistence type="predicted"/>
<evidence type="ECO:0000256" key="1">
    <source>
        <dbReference type="SAM" id="MobiDB-lite"/>
    </source>
</evidence>
<feature type="region of interest" description="Disordered" evidence="1">
    <location>
        <begin position="40"/>
        <end position="108"/>
    </location>
</feature>
<reference evidence="2 3" key="1">
    <citation type="submission" date="2016-02" db="EMBL/GenBank/DDBJ databases">
        <title>Comparative genomic and transcriptomic foundation for Pichia pastoris.</title>
        <authorList>
            <person name="Love K.R."/>
            <person name="Shah K.A."/>
            <person name="Whittaker C.A."/>
            <person name="Wu J."/>
            <person name="Bartlett M.C."/>
            <person name="Ma D."/>
            <person name="Leeson R.L."/>
            <person name="Priest M."/>
            <person name="Young S.K."/>
            <person name="Love J.C."/>
        </authorList>
    </citation>
    <scope>NUCLEOTIDE SEQUENCE [LARGE SCALE GENOMIC DNA]</scope>
    <source>
        <strain evidence="2 3">ATCC 28485</strain>
    </source>
</reference>
<feature type="compositionally biased region" description="Low complexity" evidence="1">
    <location>
        <begin position="67"/>
        <end position="77"/>
    </location>
</feature>
<accession>A0A1B2J9L8</accession>
<feature type="compositionally biased region" description="Basic and acidic residues" evidence="1">
    <location>
        <begin position="81"/>
        <end position="99"/>
    </location>
</feature>